<sequence length="216" mass="25350">MDFELWSWKFEKCMASMSKSSNEELAFSSSSFSRGVPSSYKLAKQVLYSRFLADQTQSSLAWDHCEERGKDNRSSFSDLQYKTERKRAMQSQDVKCCPVYRRGYHAKPKTEIENLKLKIEYRTKLSIRGRCPRTQKTEKHDIIVFSESEEEHLIYLRQVFQALFNSGFIVKRDKSRFSPDDIKYLGYVFSKDGMKVNPDRVKAIVDYSTYATTKQI</sequence>
<accession>A0A0C2NDX9</accession>
<name>A0A0C2NDX9_THEKT</name>
<evidence type="ECO:0000313" key="2">
    <source>
        <dbReference type="EMBL" id="KII72192.1"/>
    </source>
</evidence>
<dbReference type="Pfam" id="PF00078">
    <property type="entry name" value="RVT_1"/>
    <property type="match status" value="1"/>
</dbReference>
<dbReference type="InterPro" id="IPR043128">
    <property type="entry name" value="Rev_trsase/Diguanyl_cyclase"/>
</dbReference>
<protein>
    <recommendedName>
        <fullName evidence="1">Reverse transcriptase domain-containing protein</fullName>
    </recommendedName>
</protein>
<dbReference type="AlphaFoldDB" id="A0A0C2NDX9"/>
<dbReference type="InterPro" id="IPR043502">
    <property type="entry name" value="DNA/RNA_pol_sf"/>
</dbReference>
<proteinExistence type="predicted"/>
<gene>
    <name evidence="2" type="ORF">RF11_04172</name>
</gene>
<evidence type="ECO:0000313" key="3">
    <source>
        <dbReference type="Proteomes" id="UP000031668"/>
    </source>
</evidence>
<comment type="caution">
    <text evidence="2">The sequence shown here is derived from an EMBL/GenBank/DDBJ whole genome shotgun (WGS) entry which is preliminary data.</text>
</comment>
<keyword evidence="3" id="KW-1185">Reference proteome</keyword>
<feature type="domain" description="Reverse transcriptase" evidence="1">
    <location>
        <begin position="141"/>
        <end position="188"/>
    </location>
</feature>
<dbReference type="EMBL" id="JWZT01001334">
    <property type="protein sequence ID" value="KII72192.1"/>
    <property type="molecule type" value="Genomic_DNA"/>
</dbReference>
<organism evidence="2 3">
    <name type="scientific">Thelohanellus kitauei</name>
    <name type="common">Myxosporean</name>
    <dbReference type="NCBI Taxonomy" id="669202"/>
    <lineage>
        <taxon>Eukaryota</taxon>
        <taxon>Metazoa</taxon>
        <taxon>Cnidaria</taxon>
        <taxon>Myxozoa</taxon>
        <taxon>Myxosporea</taxon>
        <taxon>Bivalvulida</taxon>
        <taxon>Platysporina</taxon>
        <taxon>Myxobolidae</taxon>
        <taxon>Thelohanellus</taxon>
    </lineage>
</organism>
<dbReference type="Gene3D" id="3.30.70.270">
    <property type="match status" value="1"/>
</dbReference>
<dbReference type="Proteomes" id="UP000031668">
    <property type="component" value="Unassembled WGS sequence"/>
</dbReference>
<dbReference type="InterPro" id="IPR000477">
    <property type="entry name" value="RT_dom"/>
</dbReference>
<dbReference type="OrthoDB" id="430238at2759"/>
<dbReference type="SUPFAM" id="SSF56672">
    <property type="entry name" value="DNA/RNA polymerases"/>
    <property type="match status" value="1"/>
</dbReference>
<reference evidence="2 3" key="1">
    <citation type="journal article" date="2014" name="Genome Biol. Evol.">
        <title>The genome of the myxosporean Thelohanellus kitauei shows adaptations to nutrient acquisition within its fish host.</title>
        <authorList>
            <person name="Yang Y."/>
            <person name="Xiong J."/>
            <person name="Zhou Z."/>
            <person name="Huo F."/>
            <person name="Miao W."/>
            <person name="Ran C."/>
            <person name="Liu Y."/>
            <person name="Zhang J."/>
            <person name="Feng J."/>
            <person name="Wang M."/>
            <person name="Wang M."/>
            <person name="Wang L."/>
            <person name="Yao B."/>
        </authorList>
    </citation>
    <scope>NUCLEOTIDE SEQUENCE [LARGE SCALE GENOMIC DNA]</scope>
    <source>
        <strain evidence="2">Wuqing</strain>
    </source>
</reference>
<evidence type="ECO:0000259" key="1">
    <source>
        <dbReference type="Pfam" id="PF00078"/>
    </source>
</evidence>